<proteinExistence type="predicted"/>
<gene>
    <name evidence="1" type="ORF">NQ176_g4413</name>
</gene>
<name>A0ACC1NDJ2_9HYPO</name>
<evidence type="ECO:0000313" key="1">
    <source>
        <dbReference type="EMBL" id="KAJ2977370.1"/>
    </source>
</evidence>
<comment type="caution">
    <text evidence="1">The sequence shown here is derived from an EMBL/GenBank/DDBJ whole genome shotgun (WGS) entry which is preliminary data.</text>
</comment>
<evidence type="ECO:0000313" key="2">
    <source>
        <dbReference type="Proteomes" id="UP001143910"/>
    </source>
</evidence>
<keyword evidence="2" id="KW-1185">Reference proteome</keyword>
<dbReference type="EMBL" id="JANJQO010000478">
    <property type="protein sequence ID" value="KAJ2977370.1"/>
    <property type="molecule type" value="Genomic_DNA"/>
</dbReference>
<dbReference type="Proteomes" id="UP001143910">
    <property type="component" value="Unassembled WGS sequence"/>
</dbReference>
<reference evidence="1" key="1">
    <citation type="submission" date="2022-08" db="EMBL/GenBank/DDBJ databases">
        <title>Genome Sequence of Lecanicillium fungicola.</title>
        <authorList>
            <person name="Buettner E."/>
        </authorList>
    </citation>
    <scope>NUCLEOTIDE SEQUENCE</scope>
    <source>
        <strain evidence="1">Babe33</strain>
    </source>
</reference>
<sequence length="382" mass="43679">MGRCRLPTAPVGCPIPLTAFKDNIVVSHFLERFSMNLPSFADDAPPLNAVFKEQSPSSTIYISGMSLAEALFANVQKDFEMHGRGMGILMEHLGHFAFQRPIANTILENNRSFIAASFLMERKRCFLERFEWQTTPWQDQVPQRSYLSLITDIFCSIPGLMEDVDLLELNWSEEAQAPPNEAALKRKLLSRVEGLADLLRRWHAENSSSCWEEQPDPHCALFWDEDYPFQTILRYKNETRAIEILNFNTVWLLLYSLCHEMRLSDVMISTSTNLFEYETRANPLLEPNQGGAYSHAIEICRSVDYLAADLDGYRSALQLVFPLSLAYSYLAEYPNTQSWVRRVLEYISDSGGFRIASHMPYMLSQAPGNEDSSVQLRVNTTE</sequence>
<protein>
    <submittedName>
        <fullName evidence="1">Uncharacterized protein</fullName>
    </submittedName>
</protein>
<organism evidence="1 2">
    <name type="scientific">Zarea fungicola</name>
    <dbReference type="NCBI Taxonomy" id="93591"/>
    <lineage>
        <taxon>Eukaryota</taxon>
        <taxon>Fungi</taxon>
        <taxon>Dikarya</taxon>
        <taxon>Ascomycota</taxon>
        <taxon>Pezizomycotina</taxon>
        <taxon>Sordariomycetes</taxon>
        <taxon>Hypocreomycetidae</taxon>
        <taxon>Hypocreales</taxon>
        <taxon>Cordycipitaceae</taxon>
        <taxon>Zarea</taxon>
    </lineage>
</organism>
<accession>A0ACC1NDJ2</accession>